<evidence type="ECO:0000259" key="1">
    <source>
        <dbReference type="PROSITE" id="PS50004"/>
    </source>
</evidence>
<dbReference type="Pfam" id="PF00168">
    <property type="entry name" value="C2"/>
    <property type="match status" value="1"/>
</dbReference>
<dbReference type="SMART" id="SM00239">
    <property type="entry name" value="C2"/>
    <property type="match status" value="1"/>
</dbReference>
<proteinExistence type="predicted"/>
<evidence type="ECO:0000313" key="2">
    <source>
        <dbReference type="EMBL" id="CAD8609693.1"/>
    </source>
</evidence>
<organism evidence="2">
    <name type="scientific">Coccolithus braarudii</name>
    <dbReference type="NCBI Taxonomy" id="221442"/>
    <lineage>
        <taxon>Eukaryota</taxon>
        <taxon>Haptista</taxon>
        <taxon>Haptophyta</taxon>
        <taxon>Prymnesiophyceae</taxon>
        <taxon>Coccolithales</taxon>
        <taxon>Coccolithaceae</taxon>
        <taxon>Coccolithus</taxon>
    </lineage>
</organism>
<name>A0A7S0Q0P8_9EUKA</name>
<dbReference type="CDD" id="cd00030">
    <property type="entry name" value="C2"/>
    <property type="match status" value="1"/>
</dbReference>
<dbReference type="InterPro" id="IPR000008">
    <property type="entry name" value="C2_dom"/>
</dbReference>
<dbReference type="SUPFAM" id="SSF49562">
    <property type="entry name" value="C2 domain (Calcium/lipid-binding domain, CaLB)"/>
    <property type="match status" value="1"/>
</dbReference>
<protein>
    <recommendedName>
        <fullName evidence="1">C2 domain-containing protein</fullName>
    </recommendedName>
</protein>
<dbReference type="InterPro" id="IPR035892">
    <property type="entry name" value="C2_domain_sf"/>
</dbReference>
<accession>A0A7S0Q0P8</accession>
<feature type="domain" description="C2" evidence="1">
    <location>
        <begin position="44"/>
        <end position="165"/>
    </location>
</feature>
<gene>
    <name evidence="2" type="ORF">CPEL01642_LOCUS13071</name>
</gene>
<dbReference type="AlphaFoldDB" id="A0A7S0Q0P8"/>
<dbReference type="Gene3D" id="2.60.40.150">
    <property type="entry name" value="C2 domain"/>
    <property type="match status" value="1"/>
</dbReference>
<reference evidence="2" key="1">
    <citation type="submission" date="2021-01" db="EMBL/GenBank/DDBJ databases">
        <authorList>
            <person name="Corre E."/>
            <person name="Pelletier E."/>
            <person name="Niang G."/>
            <person name="Scheremetjew M."/>
            <person name="Finn R."/>
            <person name="Kale V."/>
            <person name="Holt S."/>
            <person name="Cochrane G."/>
            <person name="Meng A."/>
            <person name="Brown T."/>
            <person name="Cohen L."/>
        </authorList>
    </citation>
    <scope>NUCLEOTIDE SEQUENCE</scope>
    <source>
        <strain evidence="2">PLY182g</strain>
    </source>
</reference>
<sequence length="198" mass="21317">MASGAISDLSQHLKLSAKQSEQLAGVRSAALVRYDLPMTKAGLGSASRERADMDDDDFRQGTLRVSVLQAEGLPLRADGGECAPYVTVSVAELTRRRVRKTTTPVCGVDVMWGEAFDFALTSACAQVVVDVWDRADQNAPADLLGKTVVSVSGCRPGIPHTIFSHLLHGKLAVRLLFDFEDLPDIAAEEAQIQRLIGL</sequence>
<dbReference type="PROSITE" id="PS50004">
    <property type="entry name" value="C2"/>
    <property type="match status" value="1"/>
</dbReference>
<dbReference type="EMBL" id="HBEY01027625">
    <property type="protein sequence ID" value="CAD8609693.1"/>
    <property type="molecule type" value="Transcribed_RNA"/>
</dbReference>